<sequence length="58" mass="6255">MSSSHGAPVVLAGGVGGMPVTALHQQPMQIYIDPASKQHYMAIESEFCSIVFRTSPFF</sequence>
<name>A0A3P6TGR6_CYLGO</name>
<keyword evidence="2" id="KW-1185">Reference proteome</keyword>
<evidence type="ECO:0000313" key="2">
    <source>
        <dbReference type="Proteomes" id="UP000271889"/>
    </source>
</evidence>
<gene>
    <name evidence="1" type="ORF">CGOC_LOCUS5971</name>
</gene>
<evidence type="ECO:0000313" key="1">
    <source>
        <dbReference type="EMBL" id="VDK65068.1"/>
    </source>
</evidence>
<dbReference type="AlphaFoldDB" id="A0A3P6TGR6"/>
<organism evidence="1 2">
    <name type="scientific">Cylicostephanus goldi</name>
    <name type="common">Nematode worm</name>
    <dbReference type="NCBI Taxonomy" id="71465"/>
    <lineage>
        <taxon>Eukaryota</taxon>
        <taxon>Metazoa</taxon>
        <taxon>Ecdysozoa</taxon>
        <taxon>Nematoda</taxon>
        <taxon>Chromadorea</taxon>
        <taxon>Rhabditida</taxon>
        <taxon>Rhabditina</taxon>
        <taxon>Rhabditomorpha</taxon>
        <taxon>Strongyloidea</taxon>
        <taxon>Strongylidae</taxon>
        <taxon>Cylicostephanus</taxon>
    </lineage>
</organism>
<dbReference type="EMBL" id="UYRV01018739">
    <property type="protein sequence ID" value="VDK65068.1"/>
    <property type="molecule type" value="Genomic_DNA"/>
</dbReference>
<protein>
    <submittedName>
        <fullName evidence="1">Uncharacterized protein</fullName>
    </submittedName>
</protein>
<dbReference type="OrthoDB" id="386949at2759"/>
<proteinExistence type="predicted"/>
<reference evidence="1 2" key="1">
    <citation type="submission" date="2018-11" db="EMBL/GenBank/DDBJ databases">
        <authorList>
            <consortium name="Pathogen Informatics"/>
        </authorList>
    </citation>
    <scope>NUCLEOTIDE SEQUENCE [LARGE SCALE GENOMIC DNA]</scope>
</reference>
<dbReference type="Proteomes" id="UP000271889">
    <property type="component" value="Unassembled WGS sequence"/>
</dbReference>
<accession>A0A3P6TGR6</accession>